<gene>
    <name evidence="2" type="ORF">RM445_10115</name>
</gene>
<keyword evidence="2" id="KW-0238">DNA-binding</keyword>
<dbReference type="Gene3D" id="2.60.120.200">
    <property type="match status" value="1"/>
</dbReference>
<sequence>MPGDLIDLTRWYLTLPIKDPTGRDRSGPWDVHQPGLRHFSCAYFRLSSVEAVPAVEYIAPVDGVTTSGSGATRSELREMRNGTVKASWAFDDGERHVLTTTLTCDGTGIADGRQEVIVGQIHGPGGTPPIIICVNHKRGGALELFKQGPRQGDLLTGLTPDTTFTYRIESPGDGRLRVYACLGDVEELPAVPQFDFPSSAFTETSGLYFKAGAYNKTETDAGASGAAVVRQYRCDLVSGSWFDRFGHARP</sequence>
<evidence type="ECO:0000313" key="3">
    <source>
        <dbReference type="Proteomes" id="UP001183202"/>
    </source>
</evidence>
<keyword evidence="3" id="KW-1185">Reference proteome</keyword>
<evidence type="ECO:0000313" key="2">
    <source>
        <dbReference type="EMBL" id="MDT0349875.1"/>
    </source>
</evidence>
<dbReference type="SUPFAM" id="SSF49899">
    <property type="entry name" value="Concanavalin A-like lectins/glucanases"/>
    <property type="match status" value="1"/>
</dbReference>
<comment type="caution">
    <text evidence="2">The sequence shown here is derived from an EMBL/GenBank/DDBJ whole genome shotgun (WGS) entry which is preliminary data.</text>
</comment>
<dbReference type="InterPro" id="IPR014895">
    <property type="entry name" value="Alginate_lyase_2"/>
</dbReference>
<dbReference type="GO" id="GO:0016829">
    <property type="term" value="F:lyase activity"/>
    <property type="evidence" value="ECO:0007669"/>
    <property type="project" value="UniProtKB-KW"/>
</dbReference>
<feature type="domain" description="Alginate lyase 2" evidence="1">
    <location>
        <begin position="6"/>
        <end position="228"/>
    </location>
</feature>
<proteinExistence type="predicted"/>
<dbReference type="GO" id="GO:0003677">
    <property type="term" value="F:DNA binding"/>
    <property type="evidence" value="ECO:0007669"/>
    <property type="project" value="UniProtKB-KW"/>
</dbReference>
<dbReference type="RefSeq" id="WP_311555907.1">
    <property type="nucleotide sequence ID" value="NZ_JAVREJ010000005.1"/>
</dbReference>
<evidence type="ECO:0000259" key="1">
    <source>
        <dbReference type="Pfam" id="PF08787"/>
    </source>
</evidence>
<reference evidence="3" key="1">
    <citation type="submission" date="2023-07" db="EMBL/GenBank/DDBJ databases">
        <title>30 novel species of actinomycetes from the DSMZ collection.</title>
        <authorList>
            <person name="Nouioui I."/>
        </authorList>
    </citation>
    <scope>NUCLEOTIDE SEQUENCE [LARGE SCALE GENOMIC DNA]</scope>
    <source>
        <strain evidence="3">DSM 45834</strain>
    </source>
</reference>
<organism evidence="2 3">
    <name type="scientific">Pseudonocardia charpentierae</name>
    <dbReference type="NCBI Taxonomy" id="3075545"/>
    <lineage>
        <taxon>Bacteria</taxon>
        <taxon>Bacillati</taxon>
        <taxon>Actinomycetota</taxon>
        <taxon>Actinomycetes</taxon>
        <taxon>Pseudonocardiales</taxon>
        <taxon>Pseudonocardiaceae</taxon>
        <taxon>Pseudonocardia</taxon>
    </lineage>
</organism>
<dbReference type="Proteomes" id="UP001183202">
    <property type="component" value="Unassembled WGS sequence"/>
</dbReference>
<protein>
    <submittedName>
        <fullName evidence="2">Polysaccharide lyase family 7 protein</fullName>
    </submittedName>
</protein>
<dbReference type="InterPro" id="IPR013320">
    <property type="entry name" value="ConA-like_dom_sf"/>
</dbReference>
<dbReference type="Pfam" id="PF08787">
    <property type="entry name" value="Alginate_lyase2"/>
    <property type="match status" value="1"/>
</dbReference>
<dbReference type="EMBL" id="JAVREJ010000005">
    <property type="protein sequence ID" value="MDT0349875.1"/>
    <property type="molecule type" value="Genomic_DNA"/>
</dbReference>
<name>A0ABU2N7F1_9PSEU</name>
<keyword evidence="2" id="KW-0456">Lyase</keyword>
<accession>A0ABU2N7F1</accession>